<proteinExistence type="predicted"/>
<feature type="domain" description="3-hydroxyacyl-CoA dehydrogenase C-terminal" evidence="2">
    <location>
        <begin position="187"/>
        <end position="284"/>
    </location>
</feature>
<protein>
    <submittedName>
        <fullName evidence="4">3-hydroxyacyl-CoA dehydrogenase</fullName>
        <ecNumber evidence="4">1.1.1.35</ecNumber>
    </submittedName>
</protein>
<dbReference type="NCBIfam" id="NF006124">
    <property type="entry name" value="PRK08268.1"/>
    <property type="match status" value="1"/>
</dbReference>
<accession>A0A9Q2P7J6</accession>
<keyword evidence="1 4" id="KW-0560">Oxidoreductase</keyword>
<feature type="domain" description="3-hydroxyacyl-CoA dehydrogenase NAD binding" evidence="3">
    <location>
        <begin position="6"/>
        <end position="184"/>
    </location>
</feature>
<dbReference type="Proteomes" id="UP000809440">
    <property type="component" value="Unassembled WGS sequence"/>
</dbReference>
<dbReference type="InterPro" id="IPR008927">
    <property type="entry name" value="6-PGluconate_DH-like_C_sf"/>
</dbReference>
<sequence length="497" mass="53000">MRNIDTIAVIGTGTMGRGIAQTLAAAGYTVLVFDQLAEAAHAAVEFAGQMLDRAADKEKMTRENAQAAKGRLRVVEGIGDLAPAQMAIEAMAESLDAKQALFAALEGILSADAVLATNTSSLSVSAIASGVNTPGRVIGIHFFNPVPLMKVVEVIPGLRTSETARDAAMSVVDRIGYRVILCKDAPGFLINHAGRGLLTEGIRIVQECLASEVDVDRVMREGAGFRMGPFELLDLTGLDVSYPVLQLIYGQFHQDPRYRPGVHLAARVAANLHGRKTSEGFYRYDDGQRVDPEELVPAEAKLPPVWVPTEMRSDLASIMESLGALGVDVADSPDHAVCLVAPYGWDATETAISMGLDPAHVMGIDPLTLDSARVTIMPTLITDPAMCDGLHQALLATGKKVTRIADSPGFIAQRVLAMIVNIGCEIAQMQIASPADIDDGVRLGLGYPKGPLALGDSLGPQRVLEILDALQRQTGDPRYRPSQYLRHRARLGMALAG</sequence>
<dbReference type="Pfam" id="PF02737">
    <property type="entry name" value="3HCDH_N"/>
    <property type="match status" value="1"/>
</dbReference>
<dbReference type="RefSeq" id="WP_138487555.1">
    <property type="nucleotide sequence ID" value="NZ_JAFBWU010000017.1"/>
</dbReference>
<dbReference type="PANTHER" id="PTHR48075">
    <property type="entry name" value="3-HYDROXYACYL-COA DEHYDROGENASE FAMILY PROTEIN"/>
    <property type="match status" value="1"/>
</dbReference>
<dbReference type="InterPro" id="IPR013328">
    <property type="entry name" value="6PGD_dom2"/>
</dbReference>
<dbReference type="InterPro" id="IPR006176">
    <property type="entry name" value="3-OHacyl-CoA_DH_NAD-bd"/>
</dbReference>
<evidence type="ECO:0000256" key="1">
    <source>
        <dbReference type="ARBA" id="ARBA00023002"/>
    </source>
</evidence>
<dbReference type="Proteomes" id="UP000755667">
    <property type="component" value="Unassembled WGS sequence"/>
</dbReference>
<evidence type="ECO:0000313" key="7">
    <source>
        <dbReference type="Proteomes" id="UP000809440"/>
    </source>
</evidence>
<feature type="domain" description="3-hydroxyacyl-CoA dehydrogenase C-terminal" evidence="2">
    <location>
        <begin position="409"/>
        <end position="491"/>
    </location>
</feature>
<dbReference type="GO" id="GO:0003857">
    <property type="term" value="F:(3S)-3-hydroxyacyl-CoA dehydrogenase (NAD+) activity"/>
    <property type="evidence" value="ECO:0007669"/>
    <property type="project" value="UniProtKB-EC"/>
</dbReference>
<dbReference type="Pfam" id="PF00725">
    <property type="entry name" value="3HCDH"/>
    <property type="match status" value="2"/>
</dbReference>
<dbReference type="Gene3D" id="1.10.1040.10">
    <property type="entry name" value="N-(1-d-carboxylethyl)-l-norvaline Dehydrogenase, domain 2"/>
    <property type="match status" value="1"/>
</dbReference>
<dbReference type="GO" id="GO:0006631">
    <property type="term" value="P:fatty acid metabolic process"/>
    <property type="evidence" value="ECO:0007669"/>
    <property type="project" value="InterPro"/>
</dbReference>
<dbReference type="SUPFAM" id="SSF48179">
    <property type="entry name" value="6-phosphogluconate dehydrogenase C-terminal domain-like"/>
    <property type="match status" value="2"/>
</dbReference>
<organism evidence="4 6">
    <name type="scientific">Marivita cryptomonadis</name>
    <dbReference type="NCBI Taxonomy" id="505252"/>
    <lineage>
        <taxon>Bacteria</taxon>
        <taxon>Pseudomonadati</taxon>
        <taxon>Pseudomonadota</taxon>
        <taxon>Alphaproteobacteria</taxon>
        <taxon>Rhodobacterales</taxon>
        <taxon>Roseobacteraceae</taxon>
        <taxon>Marivita</taxon>
    </lineage>
</organism>
<name>A0A9Q2P7J6_9RHOB</name>
<dbReference type="EC" id="1.1.1.35" evidence="4"/>
<dbReference type="Gene3D" id="3.40.50.720">
    <property type="entry name" value="NAD(P)-binding Rossmann-like Domain"/>
    <property type="match status" value="1"/>
</dbReference>
<evidence type="ECO:0000259" key="2">
    <source>
        <dbReference type="Pfam" id="PF00725"/>
    </source>
</evidence>
<dbReference type="AlphaFoldDB" id="A0A9Q2P7J6"/>
<comment type="caution">
    <text evidence="4">The sequence shown here is derived from an EMBL/GenBank/DDBJ whole genome shotgun (WGS) entry which is preliminary data.</text>
</comment>
<evidence type="ECO:0000313" key="4">
    <source>
        <dbReference type="EMBL" id="MBM2414623.1"/>
    </source>
</evidence>
<gene>
    <name evidence="4" type="ORF">JQX41_20065</name>
    <name evidence="5" type="ORF">JQX48_20085</name>
</gene>
<dbReference type="EMBL" id="JAFBXE010000017">
    <property type="protein sequence ID" value="MBM2414623.1"/>
    <property type="molecule type" value="Genomic_DNA"/>
</dbReference>
<evidence type="ECO:0000313" key="6">
    <source>
        <dbReference type="Proteomes" id="UP000755667"/>
    </source>
</evidence>
<keyword evidence="7" id="KW-1185">Reference proteome</keyword>
<dbReference type="SUPFAM" id="SSF51735">
    <property type="entry name" value="NAD(P)-binding Rossmann-fold domains"/>
    <property type="match status" value="1"/>
</dbReference>
<dbReference type="Gene3D" id="1.10.1040.50">
    <property type="match status" value="1"/>
</dbReference>
<dbReference type="EMBL" id="JAFBXF010000017">
    <property type="protein sequence ID" value="MBM2419294.1"/>
    <property type="molecule type" value="Genomic_DNA"/>
</dbReference>
<dbReference type="PANTHER" id="PTHR48075:SF5">
    <property type="entry name" value="3-HYDROXYBUTYRYL-COA DEHYDROGENASE"/>
    <property type="match status" value="1"/>
</dbReference>
<dbReference type="FunFam" id="3.40.50.720:FF:000009">
    <property type="entry name" value="Fatty oxidation complex, alpha subunit"/>
    <property type="match status" value="1"/>
</dbReference>
<dbReference type="InterPro" id="IPR006108">
    <property type="entry name" value="3HC_DH_C"/>
</dbReference>
<evidence type="ECO:0000313" key="5">
    <source>
        <dbReference type="EMBL" id="MBM2419294.1"/>
    </source>
</evidence>
<dbReference type="InterPro" id="IPR036291">
    <property type="entry name" value="NAD(P)-bd_dom_sf"/>
</dbReference>
<evidence type="ECO:0000259" key="3">
    <source>
        <dbReference type="Pfam" id="PF02737"/>
    </source>
</evidence>
<reference evidence="4 7" key="1">
    <citation type="submission" date="2021-01" db="EMBL/GenBank/DDBJ databases">
        <title>Diatom-associated Roseobacters Show Island Model of Population Structure.</title>
        <authorList>
            <person name="Qu L."/>
            <person name="Feng X."/>
            <person name="Chen Y."/>
            <person name="Li L."/>
            <person name="Wang X."/>
            <person name="Hu Z."/>
            <person name="Wang H."/>
            <person name="Luo H."/>
        </authorList>
    </citation>
    <scope>NUCLEOTIDE SEQUENCE</scope>
    <source>
        <strain evidence="5 7">CC28-63</strain>
        <strain evidence="4">CC28-69</strain>
    </source>
</reference>
<dbReference type="GO" id="GO:0070403">
    <property type="term" value="F:NAD+ binding"/>
    <property type="evidence" value="ECO:0007669"/>
    <property type="project" value="InterPro"/>
</dbReference>